<name>A0AAE0G083_9CHLO</name>
<protein>
    <submittedName>
        <fullName evidence="1">Uncharacterized protein</fullName>
    </submittedName>
</protein>
<evidence type="ECO:0000313" key="2">
    <source>
        <dbReference type="Proteomes" id="UP001190700"/>
    </source>
</evidence>
<gene>
    <name evidence="1" type="ORF">CYMTET_22425</name>
</gene>
<organism evidence="1 2">
    <name type="scientific">Cymbomonas tetramitiformis</name>
    <dbReference type="NCBI Taxonomy" id="36881"/>
    <lineage>
        <taxon>Eukaryota</taxon>
        <taxon>Viridiplantae</taxon>
        <taxon>Chlorophyta</taxon>
        <taxon>Pyramimonadophyceae</taxon>
        <taxon>Pyramimonadales</taxon>
        <taxon>Pyramimonadaceae</taxon>
        <taxon>Cymbomonas</taxon>
    </lineage>
</organism>
<keyword evidence="2" id="KW-1185">Reference proteome</keyword>
<dbReference type="AlphaFoldDB" id="A0AAE0G083"/>
<dbReference type="Proteomes" id="UP001190700">
    <property type="component" value="Unassembled WGS sequence"/>
</dbReference>
<comment type="caution">
    <text evidence="1">The sequence shown here is derived from an EMBL/GenBank/DDBJ whole genome shotgun (WGS) entry which is preliminary data.</text>
</comment>
<sequence length="207" mass="22515">MDYDSHQPVDPTASSAVQGEVDEVTGIPVLQLVYELQRKILELEKEAEIRQTDSVEEIRKLSDIRRCQLSELEETLSAIKSSSSKSCRKSSFACSKTSSEARALVTSQKFKVAFMLSKKRYNVLAGHAVAYAALHSILHWNDPQMTVCCLPAPESLEGCNRSPSAFIILPNGAASEAVARLGVATTLIFNVVDAARTVQKAVASDVT</sequence>
<accession>A0AAE0G083</accession>
<reference evidence="1 2" key="1">
    <citation type="journal article" date="2015" name="Genome Biol. Evol.">
        <title>Comparative Genomics of a Bacterivorous Green Alga Reveals Evolutionary Causalities and Consequences of Phago-Mixotrophic Mode of Nutrition.</title>
        <authorList>
            <person name="Burns J.A."/>
            <person name="Paasch A."/>
            <person name="Narechania A."/>
            <person name="Kim E."/>
        </authorList>
    </citation>
    <scope>NUCLEOTIDE SEQUENCE [LARGE SCALE GENOMIC DNA]</scope>
    <source>
        <strain evidence="1 2">PLY_AMNH</strain>
    </source>
</reference>
<proteinExistence type="predicted"/>
<evidence type="ECO:0000313" key="1">
    <source>
        <dbReference type="EMBL" id="KAK3269110.1"/>
    </source>
</evidence>
<dbReference type="EMBL" id="LGRX02011239">
    <property type="protein sequence ID" value="KAK3269110.1"/>
    <property type="molecule type" value="Genomic_DNA"/>
</dbReference>